<feature type="domain" description="Secretion system C-terminal sorting" evidence="3">
    <location>
        <begin position="41"/>
        <end position="112"/>
    </location>
</feature>
<name>A0A5C4SLF7_9FLAO</name>
<keyword evidence="5" id="KW-1185">Reference proteome</keyword>
<keyword evidence="1 2" id="KW-0732">Signal</keyword>
<evidence type="ECO:0000256" key="2">
    <source>
        <dbReference type="SAM" id="SignalP"/>
    </source>
</evidence>
<feature type="chain" id="PRO_5022983250" evidence="2">
    <location>
        <begin position="24"/>
        <end position="113"/>
    </location>
</feature>
<dbReference type="NCBIfam" id="TIGR04183">
    <property type="entry name" value="Por_Secre_tail"/>
    <property type="match status" value="1"/>
</dbReference>
<evidence type="ECO:0000256" key="1">
    <source>
        <dbReference type="ARBA" id="ARBA00022729"/>
    </source>
</evidence>
<evidence type="ECO:0000313" key="5">
    <source>
        <dbReference type="Proteomes" id="UP000308713"/>
    </source>
</evidence>
<feature type="signal peptide" evidence="2">
    <location>
        <begin position="1"/>
        <end position="23"/>
    </location>
</feature>
<accession>A0A5C4SLF7</accession>
<dbReference type="AlphaFoldDB" id="A0A5C4SLF7"/>
<gene>
    <name evidence="4" type="ORF">FGF67_09420</name>
</gene>
<dbReference type="InterPro" id="IPR026444">
    <property type="entry name" value="Secre_tail"/>
</dbReference>
<proteinExistence type="predicted"/>
<dbReference type="Proteomes" id="UP000308713">
    <property type="component" value="Unassembled WGS sequence"/>
</dbReference>
<dbReference type="Pfam" id="PF18962">
    <property type="entry name" value="Por_Secre_tail"/>
    <property type="match status" value="1"/>
</dbReference>
<reference evidence="4 5" key="1">
    <citation type="submission" date="2019-05" db="EMBL/GenBank/DDBJ databases">
        <title>Tamlana fucoidanivorans sp. nov., isolated from the surface of algae collected from Fujian province in China.</title>
        <authorList>
            <person name="Li J."/>
        </authorList>
    </citation>
    <scope>NUCLEOTIDE SEQUENCE [LARGE SCALE GENOMIC DNA]</scope>
    <source>
        <strain evidence="4 5">CW2-9</strain>
    </source>
</reference>
<sequence length="113" mass="13079">MKKNYVFFLFIITILFSIPCTYAQENKPSESFDQRIEGLSIYPNPANRYHNYINISSKLNAPKTIEIFNVIGKRILITNIISKELNISNLKTGVYLLKITENNVSETRKLVIH</sequence>
<dbReference type="OrthoDB" id="862563at2"/>
<organism evidence="4 5">
    <name type="scientific">Allotamlana fucoidanivorans</name>
    <dbReference type="NCBI Taxonomy" id="2583814"/>
    <lineage>
        <taxon>Bacteria</taxon>
        <taxon>Pseudomonadati</taxon>
        <taxon>Bacteroidota</taxon>
        <taxon>Flavobacteriia</taxon>
        <taxon>Flavobacteriales</taxon>
        <taxon>Flavobacteriaceae</taxon>
        <taxon>Allotamlana</taxon>
    </lineage>
</organism>
<evidence type="ECO:0000313" key="4">
    <source>
        <dbReference type="EMBL" id="TNJ44240.1"/>
    </source>
</evidence>
<protein>
    <submittedName>
        <fullName evidence="4">T9SS type A sorting domain-containing protein</fullName>
    </submittedName>
</protein>
<evidence type="ECO:0000259" key="3">
    <source>
        <dbReference type="Pfam" id="PF18962"/>
    </source>
</evidence>
<dbReference type="RefSeq" id="WP_139697080.1">
    <property type="nucleotide sequence ID" value="NZ_CP074074.1"/>
</dbReference>
<dbReference type="EMBL" id="VDCS01000008">
    <property type="protein sequence ID" value="TNJ44240.1"/>
    <property type="molecule type" value="Genomic_DNA"/>
</dbReference>
<comment type="caution">
    <text evidence="4">The sequence shown here is derived from an EMBL/GenBank/DDBJ whole genome shotgun (WGS) entry which is preliminary data.</text>
</comment>